<dbReference type="InterPro" id="IPR028081">
    <property type="entry name" value="Leu-bd"/>
</dbReference>
<comment type="similarity">
    <text evidence="1">Belongs to the leucine-binding protein family.</text>
</comment>
<dbReference type="InterPro" id="IPR028082">
    <property type="entry name" value="Peripla_BP_I"/>
</dbReference>
<evidence type="ECO:0000256" key="1">
    <source>
        <dbReference type="ARBA" id="ARBA00010062"/>
    </source>
</evidence>
<dbReference type="PANTHER" id="PTHR47151:SF2">
    <property type="entry name" value="AMINO ACID BINDING PROTEIN"/>
    <property type="match status" value="1"/>
</dbReference>
<dbReference type="Pfam" id="PF13458">
    <property type="entry name" value="Peripla_BP_6"/>
    <property type="match status" value="1"/>
</dbReference>
<feature type="chain" id="PRO_5045771923" evidence="6">
    <location>
        <begin position="22"/>
        <end position="408"/>
    </location>
</feature>
<dbReference type="PRINTS" id="PR00337">
    <property type="entry name" value="LEUILEVALBP"/>
</dbReference>
<dbReference type="CDD" id="cd06342">
    <property type="entry name" value="PBP1_ABC_LIVBP-like"/>
    <property type="match status" value="1"/>
</dbReference>
<evidence type="ECO:0000256" key="2">
    <source>
        <dbReference type="ARBA" id="ARBA00022448"/>
    </source>
</evidence>
<evidence type="ECO:0000259" key="7">
    <source>
        <dbReference type="Pfam" id="PF13458"/>
    </source>
</evidence>
<dbReference type="RefSeq" id="WP_378405547.1">
    <property type="nucleotide sequence ID" value="NZ_JBHTCS010000016.1"/>
</dbReference>
<organism evidence="8 9">
    <name type="scientific">Rhodococcus daqingensis</name>
    <dbReference type="NCBI Taxonomy" id="2479363"/>
    <lineage>
        <taxon>Bacteria</taxon>
        <taxon>Bacillati</taxon>
        <taxon>Actinomycetota</taxon>
        <taxon>Actinomycetes</taxon>
        <taxon>Mycobacteriales</taxon>
        <taxon>Nocardiaceae</taxon>
        <taxon>Rhodococcus</taxon>
    </lineage>
</organism>
<evidence type="ECO:0000256" key="6">
    <source>
        <dbReference type="SAM" id="SignalP"/>
    </source>
</evidence>
<evidence type="ECO:0000313" key="8">
    <source>
        <dbReference type="EMBL" id="MFC7448965.1"/>
    </source>
</evidence>
<dbReference type="Gene3D" id="3.40.50.2300">
    <property type="match status" value="2"/>
</dbReference>
<keyword evidence="9" id="KW-1185">Reference proteome</keyword>
<comment type="caution">
    <text evidence="8">The sequence shown here is derived from an EMBL/GenBank/DDBJ whole genome shotgun (WGS) entry which is preliminary data.</text>
</comment>
<proteinExistence type="inferred from homology"/>
<dbReference type="EMBL" id="JBHTCS010000016">
    <property type="protein sequence ID" value="MFC7448965.1"/>
    <property type="molecule type" value="Genomic_DNA"/>
</dbReference>
<dbReference type="SUPFAM" id="SSF53822">
    <property type="entry name" value="Periplasmic binding protein-like I"/>
    <property type="match status" value="1"/>
</dbReference>
<sequence>MHRRTARGALIVGVAAALAVAGCSSKSTENGSSDSGGTGDSSGLSIQPQVLLDPQGAEVASVDVTDAADPAGDGNATCSGVTLAMAGALTGPNAALGQNILYGAKLALDKHNKANPNCQVEITQFDTEGDPQKATQVAPNIVTDQSIIGLLGPAFSGETKATGPIFNQSGLPFLTASATNPTLTENGWTNFFRGLGNDNSQGSVVAKYLTGTLGADKVCVVQDDSDYGVGLAKVVTETLGAAADPACSASVKTGQKDFSAAVSQIKGESPDAVWYSGYYAEAAPFVTQLREGGVTATFTSGDGTNDQQFVDQAGSSAQDAILTCPCVPAPEALADEYEALNGQAPGIYSVEGYDLTTIMLKAIDSGVKDRAGMLEFVKGYDGQGVGKKYQWNDKGELSNALIQIYKVN</sequence>
<reference evidence="9" key="1">
    <citation type="journal article" date="2019" name="Int. J. Syst. Evol. Microbiol.">
        <title>The Global Catalogue of Microorganisms (GCM) 10K type strain sequencing project: providing services to taxonomists for standard genome sequencing and annotation.</title>
        <authorList>
            <consortium name="The Broad Institute Genomics Platform"/>
            <consortium name="The Broad Institute Genome Sequencing Center for Infectious Disease"/>
            <person name="Wu L."/>
            <person name="Ma J."/>
        </authorList>
    </citation>
    <scope>NUCLEOTIDE SEQUENCE [LARGE SCALE GENOMIC DNA]</scope>
    <source>
        <strain evidence="9">ICMP 19430</strain>
    </source>
</reference>
<keyword evidence="4" id="KW-0029">Amino-acid transport</keyword>
<accession>A0ABW2RYQ8</accession>
<gene>
    <name evidence="8" type="ORF">ACFQS9_13800</name>
</gene>
<feature type="signal peptide" evidence="6">
    <location>
        <begin position="1"/>
        <end position="21"/>
    </location>
</feature>
<keyword evidence="2" id="KW-0813">Transport</keyword>
<dbReference type="PANTHER" id="PTHR47151">
    <property type="entry name" value="LEU/ILE/VAL-BINDING ABC TRANSPORTER SUBUNIT"/>
    <property type="match status" value="1"/>
</dbReference>
<evidence type="ECO:0000256" key="3">
    <source>
        <dbReference type="ARBA" id="ARBA00022729"/>
    </source>
</evidence>
<name>A0ABW2RYQ8_9NOCA</name>
<protein>
    <submittedName>
        <fullName evidence="8">Branched-chain amino acid ABC transporter substrate-binding protein</fullName>
    </submittedName>
</protein>
<evidence type="ECO:0000256" key="5">
    <source>
        <dbReference type="SAM" id="MobiDB-lite"/>
    </source>
</evidence>
<evidence type="ECO:0000313" key="9">
    <source>
        <dbReference type="Proteomes" id="UP001596484"/>
    </source>
</evidence>
<dbReference type="PROSITE" id="PS51257">
    <property type="entry name" value="PROKAR_LIPOPROTEIN"/>
    <property type="match status" value="1"/>
</dbReference>
<feature type="domain" description="Leucine-binding protein" evidence="7">
    <location>
        <begin position="81"/>
        <end position="392"/>
    </location>
</feature>
<dbReference type="Proteomes" id="UP001596484">
    <property type="component" value="Unassembled WGS sequence"/>
</dbReference>
<dbReference type="InterPro" id="IPR000709">
    <property type="entry name" value="Leu_Ile_Val-bd"/>
</dbReference>
<feature type="region of interest" description="Disordered" evidence="5">
    <location>
        <begin position="25"/>
        <end position="46"/>
    </location>
</feature>
<evidence type="ECO:0000256" key="4">
    <source>
        <dbReference type="ARBA" id="ARBA00022970"/>
    </source>
</evidence>
<keyword evidence="3 6" id="KW-0732">Signal</keyword>